<feature type="region of interest" description="Disordered" evidence="1">
    <location>
        <begin position="180"/>
        <end position="218"/>
    </location>
</feature>
<name>A0A7J8I8P4_MOLMO</name>
<protein>
    <submittedName>
        <fullName evidence="2">Uncharacterized protein</fullName>
    </submittedName>
</protein>
<keyword evidence="3" id="KW-1185">Reference proteome</keyword>
<feature type="compositionally biased region" description="Low complexity" evidence="1">
    <location>
        <begin position="204"/>
        <end position="218"/>
    </location>
</feature>
<comment type="caution">
    <text evidence="2">The sequence shown here is derived from an EMBL/GenBank/DDBJ whole genome shotgun (WGS) entry which is preliminary data.</text>
</comment>
<reference evidence="2 3" key="1">
    <citation type="journal article" date="2020" name="Nature">
        <title>Six reference-quality genomes reveal evolution of bat adaptations.</title>
        <authorList>
            <person name="Jebb D."/>
            <person name="Huang Z."/>
            <person name="Pippel M."/>
            <person name="Hughes G.M."/>
            <person name="Lavrichenko K."/>
            <person name="Devanna P."/>
            <person name="Winkler S."/>
            <person name="Jermiin L.S."/>
            <person name="Skirmuntt E.C."/>
            <person name="Katzourakis A."/>
            <person name="Burkitt-Gray L."/>
            <person name="Ray D.A."/>
            <person name="Sullivan K.A.M."/>
            <person name="Roscito J.G."/>
            <person name="Kirilenko B.M."/>
            <person name="Davalos L.M."/>
            <person name="Corthals A.P."/>
            <person name="Power M.L."/>
            <person name="Jones G."/>
            <person name="Ransome R.D."/>
            <person name="Dechmann D.K.N."/>
            <person name="Locatelli A.G."/>
            <person name="Puechmaille S.J."/>
            <person name="Fedrigo O."/>
            <person name="Jarvis E.D."/>
            <person name="Hiller M."/>
            <person name="Vernes S.C."/>
            <person name="Myers E.W."/>
            <person name="Teeling E.C."/>
        </authorList>
    </citation>
    <scope>NUCLEOTIDE SEQUENCE [LARGE SCALE GENOMIC DNA]</scope>
    <source>
        <strain evidence="2">MMolMol1</strain>
        <tissue evidence="2">Muscle</tissue>
    </source>
</reference>
<gene>
    <name evidence="2" type="ORF">HJG59_010547</name>
</gene>
<dbReference type="AlphaFoldDB" id="A0A7J8I8P4"/>
<evidence type="ECO:0000313" key="2">
    <source>
        <dbReference type="EMBL" id="KAF6480681.1"/>
    </source>
</evidence>
<accession>A0A7J8I8P4</accession>
<evidence type="ECO:0000256" key="1">
    <source>
        <dbReference type="SAM" id="MobiDB-lite"/>
    </source>
</evidence>
<dbReference type="Proteomes" id="UP000550707">
    <property type="component" value="Unassembled WGS sequence"/>
</dbReference>
<dbReference type="EMBL" id="JACASF010000004">
    <property type="protein sequence ID" value="KAF6480681.1"/>
    <property type="molecule type" value="Genomic_DNA"/>
</dbReference>
<organism evidence="2 3">
    <name type="scientific">Molossus molossus</name>
    <name type="common">Pallas' mastiff bat</name>
    <name type="synonym">Vespertilio molossus</name>
    <dbReference type="NCBI Taxonomy" id="27622"/>
    <lineage>
        <taxon>Eukaryota</taxon>
        <taxon>Metazoa</taxon>
        <taxon>Chordata</taxon>
        <taxon>Craniata</taxon>
        <taxon>Vertebrata</taxon>
        <taxon>Euteleostomi</taxon>
        <taxon>Mammalia</taxon>
        <taxon>Eutheria</taxon>
        <taxon>Laurasiatheria</taxon>
        <taxon>Chiroptera</taxon>
        <taxon>Yangochiroptera</taxon>
        <taxon>Molossidae</taxon>
        <taxon>Molossus</taxon>
    </lineage>
</organism>
<proteinExistence type="predicted"/>
<sequence length="218" mass="23477">MGRRSTTEPHRLGDKHCIKGIPWMISFHLHNIPMWPGPSGGWEHISLQAVSAASSTLQAPAGPRALTAAASGLLSPHLPQVFVPWGLISPVAATCSVHHVTEVKEVTDHRKRSQSPLVKMMVAQRIIAGVSCPNKGSECWPYARHSAQSWDMVDKTNMVPEPSWSSGSSGLLKVFSKNHLPPRQTSMAGNPALPLPQPCTGQLSSSSRKASCSKPHLP</sequence>
<evidence type="ECO:0000313" key="3">
    <source>
        <dbReference type="Proteomes" id="UP000550707"/>
    </source>
</evidence>
<dbReference type="InParanoid" id="A0A7J8I8P4"/>